<dbReference type="InParanoid" id="A0A024GLX1"/>
<reference evidence="1 2" key="1">
    <citation type="submission" date="2012-05" db="EMBL/GenBank/DDBJ databases">
        <title>Recombination and specialization in a pathogen metapopulation.</title>
        <authorList>
            <person name="Gardiner A."/>
            <person name="Kemen E."/>
            <person name="Schultz-Larsen T."/>
            <person name="MacLean D."/>
            <person name="Van Oosterhout C."/>
            <person name="Jones J.D.G."/>
        </authorList>
    </citation>
    <scope>NUCLEOTIDE SEQUENCE [LARGE SCALE GENOMIC DNA]</scope>
    <source>
        <strain evidence="1 2">Ac Nc2</strain>
    </source>
</reference>
<dbReference type="Proteomes" id="UP000053237">
    <property type="component" value="Unassembled WGS sequence"/>
</dbReference>
<sequence>MPINPVEARLPEWFDVASRRQQSCTRTCMQPERIFRSRSKWSMLLHLSRVDYIRIMMLTSPCLHAQIVATILARYSFYYNNRKNLVRLIRKDADLIHFPKIQPSSCVIRRAHYKKKKVQAHKLCIKVRMFVLKLEDPPVDSLYSNHQGKPMPNNTTKVFCSFDSYQY</sequence>
<dbReference type="EMBL" id="CAIX01000173">
    <property type="protein sequence ID" value="CCI47505.1"/>
    <property type="molecule type" value="Genomic_DNA"/>
</dbReference>
<accession>A0A024GLX1</accession>
<evidence type="ECO:0000313" key="1">
    <source>
        <dbReference type="EMBL" id="CCI47505.1"/>
    </source>
</evidence>
<name>A0A024GLX1_9STRA</name>
<gene>
    <name evidence="1" type="ORF">BN9_085120</name>
</gene>
<organism evidence="1 2">
    <name type="scientific">Albugo candida</name>
    <dbReference type="NCBI Taxonomy" id="65357"/>
    <lineage>
        <taxon>Eukaryota</taxon>
        <taxon>Sar</taxon>
        <taxon>Stramenopiles</taxon>
        <taxon>Oomycota</taxon>
        <taxon>Peronosporomycetes</taxon>
        <taxon>Albuginales</taxon>
        <taxon>Albuginaceae</taxon>
        <taxon>Albugo</taxon>
    </lineage>
</organism>
<protein>
    <submittedName>
        <fullName evidence="1">Uncharacterized protein</fullName>
    </submittedName>
</protein>
<proteinExistence type="predicted"/>
<dbReference type="AlphaFoldDB" id="A0A024GLX1"/>
<evidence type="ECO:0000313" key="2">
    <source>
        <dbReference type="Proteomes" id="UP000053237"/>
    </source>
</evidence>
<comment type="caution">
    <text evidence="1">The sequence shown here is derived from an EMBL/GenBank/DDBJ whole genome shotgun (WGS) entry which is preliminary data.</text>
</comment>
<keyword evidence="2" id="KW-1185">Reference proteome</keyword>